<evidence type="ECO:0000256" key="11">
    <source>
        <dbReference type="ARBA" id="ARBA00032731"/>
    </source>
</evidence>
<evidence type="ECO:0000256" key="8">
    <source>
        <dbReference type="ARBA" id="ARBA00023204"/>
    </source>
</evidence>
<dbReference type="GO" id="GO:0005737">
    <property type="term" value="C:cytoplasm"/>
    <property type="evidence" value="ECO:0007669"/>
    <property type="project" value="UniProtKB-SubCell"/>
</dbReference>
<keyword evidence="13" id="KW-1185">Reference proteome</keyword>
<evidence type="ECO:0000256" key="10">
    <source>
        <dbReference type="ARBA" id="ARBA00031632"/>
    </source>
</evidence>
<evidence type="ECO:0000256" key="4">
    <source>
        <dbReference type="ARBA" id="ARBA00014320"/>
    </source>
</evidence>
<organism evidence="12 13">
    <name type="scientific">Trichonephila inaurata madagascariensis</name>
    <dbReference type="NCBI Taxonomy" id="2747483"/>
    <lineage>
        <taxon>Eukaryota</taxon>
        <taxon>Metazoa</taxon>
        <taxon>Ecdysozoa</taxon>
        <taxon>Arthropoda</taxon>
        <taxon>Chelicerata</taxon>
        <taxon>Arachnida</taxon>
        <taxon>Araneae</taxon>
        <taxon>Araneomorphae</taxon>
        <taxon>Entelegynae</taxon>
        <taxon>Araneoidea</taxon>
        <taxon>Nephilidae</taxon>
        <taxon>Trichonephila</taxon>
        <taxon>Trichonephila inaurata</taxon>
    </lineage>
</organism>
<dbReference type="InterPro" id="IPR038932">
    <property type="entry name" value="PARPBP"/>
</dbReference>
<dbReference type="GO" id="GO:0006281">
    <property type="term" value="P:DNA repair"/>
    <property type="evidence" value="ECO:0007669"/>
    <property type="project" value="UniProtKB-KW"/>
</dbReference>
<evidence type="ECO:0000256" key="9">
    <source>
        <dbReference type="ARBA" id="ARBA00023242"/>
    </source>
</evidence>
<dbReference type="OrthoDB" id="6427080at2759"/>
<comment type="similarity">
    <text evidence="3">Belongs to the PARI family.</text>
</comment>
<proteinExistence type="inferred from homology"/>
<evidence type="ECO:0000313" key="13">
    <source>
        <dbReference type="Proteomes" id="UP000886998"/>
    </source>
</evidence>
<evidence type="ECO:0000256" key="2">
    <source>
        <dbReference type="ARBA" id="ARBA00004496"/>
    </source>
</evidence>
<reference evidence="12" key="1">
    <citation type="submission" date="2020-08" db="EMBL/GenBank/DDBJ databases">
        <title>Multicomponent nature underlies the extraordinary mechanical properties of spider dragline silk.</title>
        <authorList>
            <person name="Kono N."/>
            <person name="Nakamura H."/>
            <person name="Mori M."/>
            <person name="Yoshida Y."/>
            <person name="Ohtoshi R."/>
            <person name="Malay A.D."/>
            <person name="Moran D.A.P."/>
            <person name="Tomita M."/>
            <person name="Numata K."/>
            <person name="Arakawa K."/>
        </authorList>
    </citation>
    <scope>NUCLEOTIDE SEQUENCE</scope>
</reference>
<dbReference type="AlphaFoldDB" id="A0A8X6YNC4"/>
<comment type="caution">
    <text evidence="12">The sequence shown here is derived from an EMBL/GenBank/DDBJ whole genome shotgun (WGS) entry which is preliminary data.</text>
</comment>
<dbReference type="GO" id="GO:0005634">
    <property type="term" value="C:nucleus"/>
    <property type="evidence" value="ECO:0007669"/>
    <property type="project" value="UniProtKB-SubCell"/>
</dbReference>
<dbReference type="GO" id="GO:0000785">
    <property type="term" value="C:chromatin"/>
    <property type="evidence" value="ECO:0007669"/>
    <property type="project" value="TreeGrafter"/>
</dbReference>
<accession>A0A8X6YNC4</accession>
<dbReference type="GO" id="GO:0003677">
    <property type="term" value="F:DNA binding"/>
    <property type="evidence" value="ECO:0007669"/>
    <property type="project" value="UniProtKB-KW"/>
</dbReference>
<gene>
    <name evidence="12" type="primary">Parpbp</name>
    <name evidence="12" type="ORF">TNIN_359442</name>
</gene>
<name>A0A8X6YNC4_9ARAC</name>
<dbReference type="PANTHER" id="PTHR32121">
    <property type="entry name" value="PCNA-INTERACTING PARTNER"/>
    <property type="match status" value="1"/>
</dbReference>
<keyword evidence="6" id="KW-0227">DNA damage</keyword>
<evidence type="ECO:0000256" key="6">
    <source>
        <dbReference type="ARBA" id="ARBA00022763"/>
    </source>
</evidence>
<evidence type="ECO:0000313" key="12">
    <source>
        <dbReference type="EMBL" id="GFY76181.1"/>
    </source>
</evidence>
<dbReference type="Gene3D" id="1.10.486.10">
    <property type="entry name" value="PCRA, domain 4"/>
    <property type="match status" value="1"/>
</dbReference>
<evidence type="ECO:0000256" key="7">
    <source>
        <dbReference type="ARBA" id="ARBA00023125"/>
    </source>
</evidence>
<keyword evidence="5" id="KW-0963">Cytoplasm</keyword>
<dbReference type="EMBL" id="BMAV01021797">
    <property type="protein sequence ID" value="GFY76181.1"/>
    <property type="molecule type" value="Genomic_DNA"/>
</dbReference>
<keyword evidence="8" id="KW-0234">DNA repair</keyword>
<dbReference type="PANTHER" id="PTHR32121:SF0">
    <property type="entry name" value="PCNA-INTERACTING PARTNER"/>
    <property type="match status" value="1"/>
</dbReference>
<dbReference type="GO" id="GO:2000042">
    <property type="term" value="P:negative regulation of double-strand break repair via homologous recombination"/>
    <property type="evidence" value="ECO:0007669"/>
    <property type="project" value="InterPro"/>
</dbReference>
<comment type="subcellular location">
    <subcellularLocation>
        <location evidence="2">Cytoplasm</location>
    </subcellularLocation>
    <subcellularLocation>
        <location evidence="1">Nucleus</location>
    </subcellularLocation>
</comment>
<keyword evidence="7" id="KW-0238">DNA-binding</keyword>
<evidence type="ECO:0000256" key="1">
    <source>
        <dbReference type="ARBA" id="ARBA00004123"/>
    </source>
</evidence>
<evidence type="ECO:0000256" key="3">
    <source>
        <dbReference type="ARBA" id="ARBA00009135"/>
    </source>
</evidence>
<protein>
    <recommendedName>
        <fullName evidence="4">PCNA-interacting partner</fullName>
    </recommendedName>
    <alternativeName>
        <fullName evidence="10">PARP-1 binding protein</fullName>
    </alternativeName>
    <alternativeName>
        <fullName evidence="11">PARP1-binding protein</fullName>
    </alternativeName>
</protein>
<keyword evidence="9" id="KW-0539">Nucleus</keyword>
<dbReference type="Proteomes" id="UP000886998">
    <property type="component" value="Unassembled WGS sequence"/>
</dbReference>
<evidence type="ECO:0000256" key="5">
    <source>
        <dbReference type="ARBA" id="ARBA00022490"/>
    </source>
</evidence>
<sequence length="617" mass="69962">MSKSKVWLWKEPDSRLKDNVLGLIKDAGSVETDTVLLHCIDVEGFDESIPLTKFILNLCESFNVFKNERTLFLNLKDLLQAIELCLGRSACKSECSELKIPEEEIIQCLQTYIEQFKYKDEISLENNVLNLNTFIEENNFADLWLINNKLSEQKINNSNYMDQLAHSNYLILGTLPSEIFQNIIRLLTIEERVLNVIVETPLNSSLQGSPSSTSTNTSSNIEVTSEIIEITGISLVPESEMKLGSATEEFIEETILSFLSLLVNSRSELALSKAMISPIIDLSHKAFTELRHLSEKKEMPMCQTAISYVTKIKLGGKGYAPPPDCPMLPHFKKLELFVDTLNQMQTLIEEDLTPVSAVTRLINVLKKKLLKCGSDNLRTTAIETVTENLQNIAIKVLDLQLEQSVNVTPQVCQASLDFLQHFINYINCSCWTFNPKYILSLRHFKRTPISLPPLLGYFRSPEEETSCDVKSVLNEDSTTSNMFAPPPLMSYFHHSESSSAVGTCVDSITPSKLTFKGCMNIFDDNENAKEYEVKPLKKNFKSNKACKRSILNEITNENPPEKIKKNTEKKSKNYIKEDIMEKKKVKSLPKKETKTKGSKKFKLIEGQGKITNFFLKK</sequence>